<dbReference type="VEuPathDB" id="FungiDB:SPSK_04641"/>
<accession>A0A0F2M2A3</accession>
<dbReference type="GeneID" id="27666718"/>
<gene>
    <name evidence="1" type="ORF">SPSK_04641</name>
</gene>
<dbReference type="KEGG" id="ssck:SPSK_04641"/>
<comment type="caution">
    <text evidence="1">The sequence shown here is derived from an EMBL/GenBank/DDBJ whole genome shotgun (WGS) entry which is preliminary data.</text>
</comment>
<dbReference type="EMBL" id="AXCR01000009">
    <property type="protein sequence ID" value="KJR83843.1"/>
    <property type="molecule type" value="Genomic_DNA"/>
</dbReference>
<name>A0A0F2M2A3_SPOSC</name>
<sequence length="110" mass="12607">MHHAPCTSPYAPNKTRIPNQLDLQVAKSFADDMSLTFPGTRTRAGQQREALLPLVSPVGHFWSAANTKTQPEYYHPSMYDVRRSTFDVRRSTYINYKTGEYDRQAPVMVK</sequence>
<reference evidence="1 2" key="2">
    <citation type="journal article" date="2015" name="Eukaryot. Cell">
        <title>Asexual propagation of a virulent clone complex in a human and feline outbreak of sporotrichosis.</title>
        <authorList>
            <person name="Teixeira Mde M."/>
            <person name="Rodrigues A.M."/>
            <person name="Tsui C.K."/>
            <person name="de Almeida L.G."/>
            <person name="Van Diepeningen A.D."/>
            <person name="van den Ende B.G."/>
            <person name="Fernandes G.F."/>
            <person name="Kano R."/>
            <person name="Hamelin R.C."/>
            <person name="Lopes-Bezerra L.M."/>
            <person name="Vasconcelos A.T."/>
            <person name="de Hoog S."/>
            <person name="de Camargo Z.P."/>
            <person name="Felipe M.S."/>
        </authorList>
    </citation>
    <scope>NUCLEOTIDE SEQUENCE [LARGE SCALE GENOMIC DNA]</scope>
    <source>
        <strain evidence="1 2">1099-18</strain>
    </source>
</reference>
<evidence type="ECO:0000313" key="1">
    <source>
        <dbReference type="EMBL" id="KJR83843.1"/>
    </source>
</evidence>
<proteinExistence type="predicted"/>
<dbReference type="AlphaFoldDB" id="A0A0F2M2A3"/>
<reference evidence="1 2" key="1">
    <citation type="journal article" date="2014" name="BMC Genomics">
        <title>Comparative genomics of the major fungal agents of human and animal Sporotrichosis: Sporothrix schenckii and Sporothrix brasiliensis.</title>
        <authorList>
            <person name="Teixeira M.M."/>
            <person name="de Almeida L.G."/>
            <person name="Kubitschek-Barreira P."/>
            <person name="Alves F.L."/>
            <person name="Kioshima E.S."/>
            <person name="Abadio A.K."/>
            <person name="Fernandes L."/>
            <person name="Derengowski L.S."/>
            <person name="Ferreira K.S."/>
            <person name="Souza R.C."/>
            <person name="Ruiz J.C."/>
            <person name="de Andrade N.C."/>
            <person name="Paes H.C."/>
            <person name="Nicola A.M."/>
            <person name="Albuquerque P."/>
            <person name="Gerber A.L."/>
            <person name="Martins V.P."/>
            <person name="Peconick L.D."/>
            <person name="Neto A.V."/>
            <person name="Chaucanez C.B."/>
            <person name="Silva P.A."/>
            <person name="Cunha O.L."/>
            <person name="de Oliveira F.F."/>
            <person name="dos Santos T.C."/>
            <person name="Barros A.L."/>
            <person name="Soares M.A."/>
            <person name="de Oliveira L.M."/>
            <person name="Marini M.M."/>
            <person name="Villalobos-Duno H."/>
            <person name="Cunha M.M."/>
            <person name="de Hoog S."/>
            <person name="da Silveira J.F."/>
            <person name="Henrissat B."/>
            <person name="Nino-Vega G.A."/>
            <person name="Cisalpino P.S."/>
            <person name="Mora-Montes H.M."/>
            <person name="Almeida S.R."/>
            <person name="Stajich J.E."/>
            <person name="Lopes-Bezerra L.M."/>
            <person name="Vasconcelos A.T."/>
            <person name="Felipe M.S."/>
        </authorList>
    </citation>
    <scope>NUCLEOTIDE SEQUENCE [LARGE SCALE GENOMIC DNA]</scope>
    <source>
        <strain evidence="1 2">1099-18</strain>
    </source>
</reference>
<dbReference type="Proteomes" id="UP000033710">
    <property type="component" value="Unassembled WGS sequence"/>
</dbReference>
<evidence type="ECO:0000313" key="2">
    <source>
        <dbReference type="Proteomes" id="UP000033710"/>
    </source>
</evidence>
<dbReference type="RefSeq" id="XP_016586519.1">
    <property type="nucleotide sequence ID" value="XM_016731441.1"/>
</dbReference>
<organism evidence="1 2">
    <name type="scientific">Sporothrix schenckii 1099-18</name>
    <dbReference type="NCBI Taxonomy" id="1397361"/>
    <lineage>
        <taxon>Eukaryota</taxon>
        <taxon>Fungi</taxon>
        <taxon>Dikarya</taxon>
        <taxon>Ascomycota</taxon>
        <taxon>Pezizomycotina</taxon>
        <taxon>Sordariomycetes</taxon>
        <taxon>Sordariomycetidae</taxon>
        <taxon>Ophiostomatales</taxon>
        <taxon>Ophiostomataceae</taxon>
        <taxon>Sporothrix</taxon>
    </lineage>
</organism>
<protein>
    <submittedName>
        <fullName evidence="1">Uncharacterized protein</fullName>
    </submittedName>
</protein>